<keyword evidence="4 6" id="KW-1133">Transmembrane helix</keyword>
<evidence type="ECO:0000256" key="4">
    <source>
        <dbReference type="ARBA" id="ARBA00022989"/>
    </source>
</evidence>
<gene>
    <name evidence="7" type="ORF">P4T90_04860</name>
</gene>
<keyword evidence="5 6" id="KW-0472">Membrane</keyword>
<organism evidence="7 8">
    <name type="scientific">Heyndrickxia acidicola</name>
    <dbReference type="NCBI Taxonomy" id="209389"/>
    <lineage>
        <taxon>Bacteria</taxon>
        <taxon>Bacillati</taxon>
        <taxon>Bacillota</taxon>
        <taxon>Bacilli</taxon>
        <taxon>Bacillales</taxon>
        <taxon>Bacillaceae</taxon>
        <taxon>Heyndrickxia</taxon>
    </lineage>
</organism>
<dbReference type="InterPro" id="IPR005496">
    <property type="entry name" value="Integral_membrane_TerC"/>
</dbReference>
<dbReference type="PANTHER" id="PTHR30238">
    <property type="entry name" value="MEMBRANE BOUND PREDICTED REDOX MODULATOR"/>
    <property type="match status" value="1"/>
</dbReference>
<dbReference type="PANTHER" id="PTHR30238:SF4">
    <property type="entry name" value="SLL1022 PROTEIN"/>
    <property type="match status" value="1"/>
</dbReference>
<dbReference type="InterPro" id="IPR022301">
    <property type="entry name" value="Integral_membrane_YjbE"/>
</dbReference>
<feature type="transmembrane region" description="Helical" evidence="6">
    <location>
        <begin position="96"/>
        <end position="119"/>
    </location>
</feature>
<protein>
    <submittedName>
        <fullName evidence="7">TerC family protein</fullName>
    </submittedName>
</protein>
<comment type="similarity">
    <text evidence="2">Belongs to the TerC family.</text>
</comment>
<sequence length="222" mass="24133">MLLIIKIIAIDIVLSGDNAVVIAMATRNLPDKQQNKGILFGTIGAVVIRILLALVIVELMKIPYVNVIGGILLLWISYKVLVGGEENVKVKSESSLLKAICTIIAADAIMSLDNVVALAGASNGHIGLIAIGVTFSIPIMIFFSKLIVQLMNKYSWIAYIGSGILAWTGANMLFKDEQFLNLINLDQGYFTYFLTGVVTITVVAAGYGVNRRASKRRFHHSH</sequence>
<accession>A0ABU6MCM9</accession>
<proteinExistence type="inferred from homology"/>
<evidence type="ECO:0000256" key="1">
    <source>
        <dbReference type="ARBA" id="ARBA00004141"/>
    </source>
</evidence>
<dbReference type="Proteomes" id="UP001341444">
    <property type="component" value="Unassembled WGS sequence"/>
</dbReference>
<comment type="subcellular location">
    <subcellularLocation>
        <location evidence="1">Membrane</location>
        <topology evidence="1">Multi-pass membrane protein</topology>
    </subcellularLocation>
</comment>
<dbReference type="RefSeq" id="WP_066270448.1">
    <property type="nucleotide sequence ID" value="NZ_JARMAB010000006.1"/>
</dbReference>
<name>A0ABU6MCM9_9BACI</name>
<dbReference type="NCBIfam" id="TIGR03717">
    <property type="entry name" value="R_switched_YjbE"/>
    <property type="match status" value="1"/>
</dbReference>
<evidence type="ECO:0000256" key="5">
    <source>
        <dbReference type="ARBA" id="ARBA00023136"/>
    </source>
</evidence>
<evidence type="ECO:0000256" key="3">
    <source>
        <dbReference type="ARBA" id="ARBA00022692"/>
    </source>
</evidence>
<feature type="transmembrane region" description="Helical" evidence="6">
    <location>
        <begin position="63"/>
        <end position="84"/>
    </location>
</feature>
<evidence type="ECO:0000256" key="6">
    <source>
        <dbReference type="SAM" id="Phobius"/>
    </source>
</evidence>
<feature type="transmembrane region" description="Helical" evidence="6">
    <location>
        <begin position="156"/>
        <end position="174"/>
    </location>
</feature>
<evidence type="ECO:0000313" key="8">
    <source>
        <dbReference type="Proteomes" id="UP001341444"/>
    </source>
</evidence>
<keyword evidence="8" id="KW-1185">Reference proteome</keyword>
<feature type="transmembrane region" description="Helical" evidence="6">
    <location>
        <begin position="125"/>
        <end position="144"/>
    </location>
</feature>
<evidence type="ECO:0000313" key="7">
    <source>
        <dbReference type="EMBL" id="MED1202421.1"/>
    </source>
</evidence>
<evidence type="ECO:0000256" key="2">
    <source>
        <dbReference type="ARBA" id="ARBA00007511"/>
    </source>
</evidence>
<dbReference type="Pfam" id="PF03741">
    <property type="entry name" value="TerC"/>
    <property type="match status" value="1"/>
</dbReference>
<feature type="transmembrane region" description="Helical" evidence="6">
    <location>
        <begin position="37"/>
        <end position="57"/>
    </location>
</feature>
<reference evidence="7 8" key="1">
    <citation type="submission" date="2023-03" db="EMBL/GenBank/DDBJ databases">
        <title>Bacillus Genome Sequencing.</title>
        <authorList>
            <person name="Dunlap C."/>
        </authorList>
    </citation>
    <scope>NUCLEOTIDE SEQUENCE [LARGE SCALE GENOMIC DNA]</scope>
    <source>
        <strain evidence="7 8">B-23453</strain>
    </source>
</reference>
<dbReference type="EMBL" id="JARMAB010000006">
    <property type="protein sequence ID" value="MED1202421.1"/>
    <property type="molecule type" value="Genomic_DNA"/>
</dbReference>
<comment type="caution">
    <text evidence="7">The sequence shown here is derived from an EMBL/GenBank/DDBJ whole genome shotgun (WGS) entry which is preliminary data.</text>
</comment>
<feature type="transmembrane region" description="Helical" evidence="6">
    <location>
        <begin position="189"/>
        <end position="209"/>
    </location>
</feature>
<keyword evidence="3 6" id="KW-0812">Transmembrane</keyword>